<dbReference type="Pfam" id="PF04505">
    <property type="entry name" value="CD225"/>
    <property type="match status" value="1"/>
</dbReference>
<evidence type="ECO:0000256" key="3">
    <source>
        <dbReference type="ARBA" id="ARBA00022692"/>
    </source>
</evidence>
<evidence type="ECO:0000313" key="7">
    <source>
        <dbReference type="EMBL" id="KAJ1132442.1"/>
    </source>
</evidence>
<feature type="transmembrane region" description="Helical" evidence="6">
    <location>
        <begin position="132"/>
        <end position="157"/>
    </location>
</feature>
<dbReference type="AlphaFoldDB" id="A0AAV7PYT8"/>
<comment type="subcellular location">
    <subcellularLocation>
        <location evidence="1">Membrane</location>
    </subcellularLocation>
</comment>
<evidence type="ECO:0000256" key="4">
    <source>
        <dbReference type="ARBA" id="ARBA00022989"/>
    </source>
</evidence>
<reference evidence="7" key="1">
    <citation type="journal article" date="2022" name="bioRxiv">
        <title>Sequencing and chromosome-scale assembly of the giantPleurodeles waltlgenome.</title>
        <authorList>
            <person name="Brown T."/>
            <person name="Elewa A."/>
            <person name="Iarovenko S."/>
            <person name="Subramanian E."/>
            <person name="Araus A.J."/>
            <person name="Petzold A."/>
            <person name="Susuki M."/>
            <person name="Suzuki K.-i.T."/>
            <person name="Hayashi T."/>
            <person name="Toyoda A."/>
            <person name="Oliveira C."/>
            <person name="Osipova E."/>
            <person name="Leigh N.D."/>
            <person name="Simon A."/>
            <person name="Yun M.H."/>
        </authorList>
    </citation>
    <scope>NUCLEOTIDE SEQUENCE</scope>
    <source>
        <strain evidence="7">20211129_DDA</strain>
        <tissue evidence="7">Liver</tissue>
    </source>
</reference>
<keyword evidence="5 6" id="KW-0472">Membrane</keyword>
<dbReference type="InterPro" id="IPR007593">
    <property type="entry name" value="CD225/Dispanin_fam"/>
</dbReference>
<evidence type="ECO:0000313" key="8">
    <source>
        <dbReference type="Proteomes" id="UP001066276"/>
    </source>
</evidence>
<evidence type="ECO:0000256" key="5">
    <source>
        <dbReference type="ARBA" id="ARBA00023136"/>
    </source>
</evidence>
<proteinExistence type="inferred from homology"/>
<accession>A0AAV7PYT8</accession>
<protein>
    <submittedName>
        <fullName evidence="7">Uncharacterized protein</fullName>
    </submittedName>
</protein>
<dbReference type="InterPro" id="IPR051423">
    <property type="entry name" value="CD225/Dispanin"/>
</dbReference>
<feature type="transmembrane region" description="Helical" evidence="6">
    <location>
        <begin position="87"/>
        <end position="111"/>
    </location>
</feature>
<keyword evidence="4 6" id="KW-1133">Transmembrane helix</keyword>
<dbReference type="GO" id="GO:0016020">
    <property type="term" value="C:membrane"/>
    <property type="evidence" value="ECO:0007669"/>
    <property type="project" value="UniProtKB-SubCell"/>
</dbReference>
<evidence type="ECO:0000256" key="6">
    <source>
        <dbReference type="SAM" id="Phobius"/>
    </source>
</evidence>
<organism evidence="7 8">
    <name type="scientific">Pleurodeles waltl</name>
    <name type="common">Iberian ribbed newt</name>
    <dbReference type="NCBI Taxonomy" id="8319"/>
    <lineage>
        <taxon>Eukaryota</taxon>
        <taxon>Metazoa</taxon>
        <taxon>Chordata</taxon>
        <taxon>Craniata</taxon>
        <taxon>Vertebrata</taxon>
        <taxon>Euteleostomi</taxon>
        <taxon>Amphibia</taxon>
        <taxon>Batrachia</taxon>
        <taxon>Caudata</taxon>
        <taxon>Salamandroidea</taxon>
        <taxon>Salamandridae</taxon>
        <taxon>Pleurodelinae</taxon>
        <taxon>Pleurodeles</taxon>
    </lineage>
</organism>
<sequence>MSDFDTSKEIPPPFNPGYPPVDGAGPMHGANAKYGSPPYNATYGSPPYNATYGSPPYNPGYPYGNSAVVTTQPMVIVAPARAYETDYLGYSIFTMLCCCLPIGIGALIYSIKTRDANNLGDATLARKNSRTALTLNNVALGVGIIISLAWLACVIYVNIAFRQNIDDQNNG</sequence>
<dbReference type="EMBL" id="JANPWB010000011">
    <property type="protein sequence ID" value="KAJ1132442.1"/>
    <property type="molecule type" value="Genomic_DNA"/>
</dbReference>
<evidence type="ECO:0000256" key="1">
    <source>
        <dbReference type="ARBA" id="ARBA00004370"/>
    </source>
</evidence>
<gene>
    <name evidence="7" type="ORF">NDU88_010754</name>
</gene>
<evidence type="ECO:0000256" key="2">
    <source>
        <dbReference type="ARBA" id="ARBA00006843"/>
    </source>
</evidence>
<keyword evidence="3 6" id="KW-0812">Transmembrane</keyword>
<dbReference type="PANTHER" id="PTHR14948">
    <property type="entry name" value="NG5"/>
    <property type="match status" value="1"/>
</dbReference>
<comment type="caution">
    <text evidence="7">The sequence shown here is derived from an EMBL/GenBank/DDBJ whole genome shotgun (WGS) entry which is preliminary data.</text>
</comment>
<dbReference type="Proteomes" id="UP001066276">
    <property type="component" value="Chromosome 7"/>
</dbReference>
<comment type="similarity">
    <text evidence="2">Belongs to the CD225/Dispanin family.</text>
</comment>
<name>A0AAV7PYT8_PLEWA</name>
<dbReference type="PANTHER" id="PTHR14948:SF46">
    <property type="entry name" value="DISPANIN SUBFAMILY A MEMBER 2B-LIKE-RELATED"/>
    <property type="match status" value="1"/>
</dbReference>
<keyword evidence="8" id="KW-1185">Reference proteome</keyword>